<feature type="chain" id="PRO_5015031276" evidence="1">
    <location>
        <begin position="25"/>
        <end position="101"/>
    </location>
</feature>
<evidence type="ECO:0000256" key="1">
    <source>
        <dbReference type="SAM" id="SignalP"/>
    </source>
</evidence>
<dbReference type="CTD" id="36383609"/>
<dbReference type="WBParaSite" id="SRAE_X000055600.1">
    <property type="protein sequence ID" value="SRAE_X000055600.1"/>
    <property type="gene ID" value="WBGene00266115"/>
</dbReference>
<evidence type="ECO:0000313" key="3">
    <source>
        <dbReference type="Proteomes" id="UP000035682"/>
    </source>
</evidence>
<feature type="signal peptide" evidence="1">
    <location>
        <begin position="1"/>
        <end position="24"/>
    </location>
</feature>
<evidence type="ECO:0000313" key="5">
    <source>
        <dbReference type="WormBase" id="SRAE_X000055600"/>
    </source>
</evidence>
<protein>
    <submittedName>
        <fullName evidence="2 4">Uncharacterized protein</fullName>
    </submittedName>
</protein>
<dbReference type="AlphaFoldDB" id="A0A090LUF1"/>
<accession>A0A090LUF1</accession>
<dbReference type="Proteomes" id="UP000035682">
    <property type="component" value="Unplaced"/>
</dbReference>
<reference evidence="4" key="2">
    <citation type="submission" date="2020-12" db="UniProtKB">
        <authorList>
            <consortium name="WormBaseParasite"/>
        </authorList>
    </citation>
    <scope>IDENTIFICATION</scope>
</reference>
<dbReference type="RefSeq" id="XP_024510425.1">
    <property type="nucleotide sequence ID" value="XM_024644913.1"/>
</dbReference>
<keyword evidence="3" id="KW-1185">Reference proteome</keyword>
<evidence type="ECO:0000313" key="4">
    <source>
        <dbReference type="WBParaSite" id="SRAE_X000055600.1"/>
    </source>
</evidence>
<proteinExistence type="predicted"/>
<reference evidence="2 3" key="1">
    <citation type="submission" date="2014-09" db="EMBL/GenBank/DDBJ databases">
        <authorList>
            <person name="Martin A.A."/>
        </authorList>
    </citation>
    <scope>NUCLEOTIDE SEQUENCE</scope>
    <source>
        <strain evidence="3">ED321</strain>
        <strain evidence="2">ED321 Heterogonic</strain>
    </source>
</reference>
<evidence type="ECO:0000313" key="2">
    <source>
        <dbReference type="EMBL" id="CEF71229.2"/>
    </source>
</evidence>
<keyword evidence="1" id="KW-0732">Signal</keyword>
<organism evidence="2">
    <name type="scientific">Strongyloides ratti</name>
    <name type="common">Parasitic roundworm</name>
    <dbReference type="NCBI Taxonomy" id="34506"/>
    <lineage>
        <taxon>Eukaryota</taxon>
        <taxon>Metazoa</taxon>
        <taxon>Ecdysozoa</taxon>
        <taxon>Nematoda</taxon>
        <taxon>Chromadorea</taxon>
        <taxon>Rhabditida</taxon>
        <taxon>Tylenchina</taxon>
        <taxon>Panagrolaimomorpha</taxon>
        <taxon>Strongyloidoidea</taxon>
        <taxon>Strongyloididae</taxon>
        <taxon>Strongyloides</taxon>
    </lineage>
</organism>
<name>A0A090LUF1_STRRB</name>
<dbReference type="GeneID" id="36383609"/>
<gene>
    <name evidence="2 4 5" type="ORF">SRAE_X000055600</name>
</gene>
<dbReference type="EMBL" id="LN609530">
    <property type="protein sequence ID" value="CEF71229.2"/>
    <property type="molecule type" value="Genomic_DNA"/>
</dbReference>
<sequence>MHFMSYFPFFLICISQYFLQGANANDPGQQLLDLLELGDKLNEESKMFKKMGERKKRDFYETFGHDSWQRQPLGQKYNNVREKLSGIYGTGERTKNLGVLI</sequence>
<dbReference type="WormBase" id="SRAE_X000055600">
    <property type="protein sequence ID" value="SRP07999"/>
    <property type="gene ID" value="WBGene00266115"/>
</dbReference>